<keyword evidence="7" id="KW-1185">Reference proteome</keyword>
<dbReference type="SUPFAM" id="SSF46973">
    <property type="entry name" value="Enzyme IIa from lactose specific PTS, IIa-lac"/>
    <property type="match status" value="1"/>
</dbReference>
<evidence type="ECO:0000256" key="1">
    <source>
        <dbReference type="ARBA" id="ARBA00022448"/>
    </source>
</evidence>
<proteinExistence type="predicted"/>
<reference evidence="7" key="1">
    <citation type="journal article" date="2019" name="Int. J. Syst. Evol. Microbiol.">
        <title>The Global Catalogue of Microorganisms (GCM) 10K type strain sequencing project: providing services to taxonomists for standard genome sequencing and annotation.</title>
        <authorList>
            <consortium name="The Broad Institute Genomics Platform"/>
            <consortium name="The Broad Institute Genome Sequencing Center for Infectious Disease"/>
            <person name="Wu L."/>
            <person name="Ma J."/>
        </authorList>
    </citation>
    <scope>NUCLEOTIDE SEQUENCE [LARGE SCALE GENOMIC DNA]</scope>
    <source>
        <strain evidence="7">CCM 9110</strain>
    </source>
</reference>
<sequence length="117" mass="13128">MDEDNKLIPVAMQIILHAGDARTKANQALDAVEVNDYEKASKLIKEARENIAQAHQAQTDIIQGEAAGEVYEPCLLFTHAQDTLMTIMTEVNLTERLIQLFNGLNSRFEAIEHNHLN</sequence>
<evidence type="ECO:0000313" key="6">
    <source>
        <dbReference type="EMBL" id="MFD1398391.1"/>
    </source>
</evidence>
<evidence type="ECO:0000256" key="2">
    <source>
        <dbReference type="ARBA" id="ARBA00022597"/>
    </source>
</evidence>
<dbReference type="CDD" id="cd00215">
    <property type="entry name" value="PTS_IIA_lac"/>
    <property type="match status" value="1"/>
</dbReference>
<accession>A0ABW4BD56</accession>
<gene>
    <name evidence="6" type="ORF">ACFQ41_03600</name>
</gene>
<comment type="caution">
    <text evidence="6">The sequence shown here is derived from an EMBL/GenBank/DDBJ whole genome shotgun (WGS) entry which is preliminary data.</text>
</comment>
<dbReference type="InterPro" id="IPR003188">
    <property type="entry name" value="PTS_IIA_lac/cel"/>
</dbReference>
<dbReference type="Gene3D" id="1.20.58.80">
    <property type="entry name" value="Phosphotransferase system, lactose/cellobiose-type IIA subunit"/>
    <property type="match status" value="1"/>
</dbReference>
<protein>
    <submittedName>
        <fullName evidence="6">PTS lactose/cellobiose transporter subunit IIA</fullName>
    </submittedName>
</protein>
<dbReference type="PANTHER" id="PTHR34382">
    <property type="entry name" value="PTS SYSTEM N,N'-DIACETYLCHITOBIOSE-SPECIFIC EIIA COMPONENT"/>
    <property type="match status" value="1"/>
</dbReference>
<keyword evidence="1" id="KW-0813">Transport</keyword>
<name>A0ABW4BD56_9LACO</name>
<evidence type="ECO:0000256" key="3">
    <source>
        <dbReference type="ARBA" id="ARBA00022679"/>
    </source>
</evidence>
<dbReference type="PROSITE" id="PS51095">
    <property type="entry name" value="PTS_EIIA_TYPE_3"/>
    <property type="match status" value="1"/>
</dbReference>
<keyword evidence="4" id="KW-0598">Phosphotransferase system</keyword>
<dbReference type="Proteomes" id="UP001597199">
    <property type="component" value="Unassembled WGS sequence"/>
</dbReference>
<evidence type="ECO:0000256" key="5">
    <source>
        <dbReference type="PROSITE-ProRule" id="PRU00418"/>
    </source>
</evidence>
<organism evidence="6 7">
    <name type="scientific">Lacticaseibacillus suilingensis</name>
    <dbReference type="NCBI Taxonomy" id="2799577"/>
    <lineage>
        <taxon>Bacteria</taxon>
        <taxon>Bacillati</taxon>
        <taxon>Bacillota</taxon>
        <taxon>Bacilli</taxon>
        <taxon>Lactobacillales</taxon>
        <taxon>Lactobacillaceae</taxon>
        <taxon>Lacticaseibacillus</taxon>
    </lineage>
</organism>
<dbReference type="PANTHER" id="PTHR34382:SF7">
    <property type="entry name" value="PTS SYSTEM N,N'-DIACETYLCHITOBIOSE-SPECIFIC EIIA COMPONENT"/>
    <property type="match status" value="1"/>
</dbReference>
<dbReference type="InterPro" id="IPR036542">
    <property type="entry name" value="PTS_IIA_lac/cel_sf"/>
</dbReference>
<evidence type="ECO:0000256" key="4">
    <source>
        <dbReference type="ARBA" id="ARBA00022683"/>
    </source>
</evidence>
<feature type="modified residue" description="Phosphohistidine; by HPr" evidence="5">
    <location>
        <position position="79"/>
    </location>
</feature>
<evidence type="ECO:0000313" key="7">
    <source>
        <dbReference type="Proteomes" id="UP001597199"/>
    </source>
</evidence>
<dbReference type="PIRSF" id="PIRSF000699">
    <property type="entry name" value="PTS_IILac_III"/>
    <property type="match status" value="1"/>
</dbReference>
<dbReference type="Pfam" id="PF02255">
    <property type="entry name" value="PTS_IIA"/>
    <property type="match status" value="1"/>
</dbReference>
<keyword evidence="3" id="KW-0808">Transferase</keyword>
<dbReference type="EMBL" id="JBHTOA010000016">
    <property type="protein sequence ID" value="MFD1398391.1"/>
    <property type="molecule type" value="Genomic_DNA"/>
</dbReference>
<dbReference type="RefSeq" id="WP_204117757.1">
    <property type="nucleotide sequence ID" value="NZ_BOLV01000001.1"/>
</dbReference>
<keyword evidence="2" id="KW-0762">Sugar transport</keyword>